<feature type="domain" description="FtsK" evidence="12">
    <location>
        <begin position="405"/>
        <end position="605"/>
    </location>
</feature>
<dbReference type="NCBIfam" id="TIGR03925">
    <property type="entry name" value="T7SS_EccC_b"/>
    <property type="match status" value="1"/>
</dbReference>
<dbReference type="InterPro" id="IPR023836">
    <property type="entry name" value="EccCa-like_Actinobacteria"/>
</dbReference>
<feature type="transmembrane region" description="Helical" evidence="11">
    <location>
        <begin position="28"/>
        <end position="48"/>
    </location>
</feature>
<feature type="region of interest" description="Disordered" evidence="10">
    <location>
        <begin position="934"/>
        <end position="957"/>
    </location>
</feature>
<evidence type="ECO:0000259" key="12">
    <source>
        <dbReference type="PROSITE" id="PS50901"/>
    </source>
</evidence>
<keyword evidence="6 9" id="KW-0067">ATP-binding</keyword>
<comment type="caution">
    <text evidence="13">The sequence shown here is derived from an EMBL/GenBank/DDBJ whole genome shotgun (WGS) entry which is preliminary data.</text>
</comment>
<dbReference type="GO" id="GO:0005886">
    <property type="term" value="C:plasma membrane"/>
    <property type="evidence" value="ECO:0007669"/>
    <property type="project" value="UniProtKB-SubCell"/>
</dbReference>
<dbReference type="RefSeq" id="WP_065013450.1">
    <property type="nucleotide sequence ID" value="NZ_LZKJ01000054.1"/>
</dbReference>
<protein>
    <submittedName>
        <fullName evidence="13">Type VII secretion protein EccC</fullName>
    </submittedName>
</protein>
<dbReference type="InterPro" id="IPR003593">
    <property type="entry name" value="AAA+_ATPase"/>
</dbReference>
<dbReference type="PROSITE" id="PS50901">
    <property type="entry name" value="FTSK"/>
    <property type="match status" value="3"/>
</dbReference>
<dbReference type="GO" id="GO:0003677">
    <property type="term" value="F:DNA binding"/>
    <property type="evidence" value="ECO:0007669"/>
    <property type="project" value="InterPro"/>
</dbReference>
<evidence type="ECO:0000256" key="2">
    <source>
        <dbReference type="ARBA" id="ARBA00022475"/>
    </source>
</evidence>
<sequence>MPAPDVETGDITVAAPPLVPPAGQSKPMIRLLPVVMAGATAALMAMFFFTRSGAARNPMFMAFPLMMVISAVVTAITGRDRTRMDIDCDRADYLDYLGDLRRTVTKTAAAQRASLDWRHPHPDSLWALVGSARMWERRPTDADYCEVRIGTGTQQLATGLSPPQLEPAHTSDPVTMTALLRFLRTHSTVADVPVAIALQSHATVTIAGDQASARGLVRAMICQLAVLHSPARLLIAGAIGDGNRPHWDWLKWLPHNHHPHARDDSGPVRMVYPTVAAVEKSLDGLLSQDTLAPQLVVVVDGAVLEVRTGYGAPAAQLEVADNTLCLDGGMLGCPDRMDLAAATVCARRLAAYHADHSAECSPAGSARWQDLLGIDDVAGFSPQPFWDSQPPAHRLSIPIGTADTGATVDLDIKEAAHNGMGPHGLCVGATGSGKSELLRCIALGMIARHSPEVLNMVLVDFKGGATFLDLQSAPHVAAVITNLSDDAPLVARMRDALTGEVTRRQELLRTAGNVESIDAYRRARRANAELPPLPALFIVVDEFSELLSQQPDFADVFVSIGRLGRSLGMHLLLASQRLDEGRLRGLDSHLSYRICLKTLSANESRIVLGTSDAYDLAGTPGAGYLRTAPGELTRFQSAYVSGPCPRKFQPAAPAFTAPHATRRAVRRFTAAPTGPITVCRAANVVTDERTVLQTLADRVSGHGPPAHEVWLPPLGEAPALDALLHDVAARDLFVPIGIVDRPFEQRRTPLTVELSGAAGNVAVIGSPQSGKSTVLRTLITALAATHDPSMVQFYCLDFGGGALTSVRSLPHVGSVAGRAEPELGARMVVEMESLVRSREALFRGHGIESISQYRRLKARRDPVCDRFGDVFLVIDGWTALRHDFETLELSISTLAAQGLSFGVHVVVAASRWAELRPALRDQIGTRIELRLSDPTDSELDRRRAQQVPEGKPGRGLSRDGLHMVIALPRLDGVTSADGLAEASVQAAELVRRRYPGEFAPPIPLLPACVDRHDVVSSAGDELQAAILLGLEERRLLPAVIDFDRYPHLLILGDGGCGKTATLRTLCREIARTATAAHAQLFIVDFRRTLLGVIESEHLGGYAMSRAALDALLPELLGLLQSRLPPPHVTQAQLRARSWWSGPNTYVVVDDYELVATDAGNPLTPILEYLPHAGDVGLRVVVARRSGGAARAMFDPLLVGLRDFGCTTLMMSAQPDEGPLIGSLRPMLLPPGRGTLITRAGRDLVQVAWSPPP</sequence>
<keyword evidence="8 11" id="KW-0472">Membrane</keyword>
<accession>A0A1A2ZHM8</accession>
<feature type="binding site" evidence="9">
    <location>
        <begin position="765"/>
        <end position="772"/>
    </location>
    <ligand>
        <name>ATP</name>
        <dbReference type="ChEBI" id="CHEBI:30616"/>
    </ligand>
</feature>
<dbReference type="InterPro" id="IPR050206">
    <property type="entry name" value="FtsK/SpoIIIE/SftA"/>
</dbReference>
<evidence type="ECO:0000256" key="10">
    <source>
        <dbReference type="SAM" id="MobiDB-lite"/>
    </source>
</evidence>
<dbReference type="Gene3D" id="3.40.50.300">
    <property type="entry name" value="P-loop containing nucleotide triphosphate hydrolases"/>
    <property type="match status" value="4"/>
</dbReference>
<feature type="transmembrane region" description="Helical" evidence="11">
    <location>
        <begin position="60"/>
        <end position="78"/>
    </location>
</feature>
<evidence type="ECO:0000313" key="14">
    <source>
        <dbReference type="Proteomes" id="UP000093592"/>
    </source>
</evidence>
<evidence type="ECO:0000256" key="6">
    <source>
        <dbReference type="ARBA" id="ARBA00022840"/>
    </source>
</evidence>
<feature type="binding site" evidence="9">
    <location>
        <begin position="428"/>
        <end position="435"/>
    </location>
    <ligand>
        <name>ATP</name>
        <dbReference type="ChEBI" id="CHEBI:30616"/>
    </ligand>
</feature>
<keyword evidence="4" id="KW-0677">Repeat</keyword>
<comment type="subcellular location">
    <subcellularLocation>
        <location evidence="1">Cell membrane</location>
        <topology evidence="1">Multi-pass membrane protein</topology>
    </subcellularLocation>
</comment>
<keyword evidence="3 11" id="KW-0812">Transmembrane</keyword>
<dbReference type="InterPro" id="IPR027417">
    <property type="entry name" value="P-loop_NTPase"/>
</dbReference>
<dbReference type="NCBIfam" id="TIGR03924">
    <property type="entry name" value="T7SS_EccC_a"/>
    <property type="match status" value="1"/>
</dbReference>
<name>A0A1A2ZHM8_9MYCO</name>
<dbReference type="SUPFAM" id="SSF52540">
    <property type="entry name" value="P-loop containing nucleoside triphosphate hydrolases"/>
    <property type="match status" value="4"/>
</dbReference>
<proteinExistence type="predicted"/>
<dbReference type="GO" id="GO:0005524">
    <property type="term" value="F:ATP binding"/>
    <property type="evidence" value="ECO:0007669"/>
    <property type="project" value="UniProtKB-UniRule"/>
</dbReference>
<dbReference type="EMBL" id="LZKJ01000054">
    <property type="protein sequence ID" value="OBI50094.1"/>
    <property type="molecule type" value="Genomic_DNA"/>
</dbReference>
<evidence type="ECO:0000256" key="1">
    <source>
        <dbReference type="ARBA" id="ARBA00004651"/>
    </source>
</evidence>
<evidence type="ECO:0000256" key="3">
    <source>
        <dbReference type="ARBA" id="ARBA00022692"/>
    </source>
</evidence>
<evidence type="ECO:0000256" key="9">
    <source>
        <dbReference type="PROSITE-ProRule" id="PRU00289"/>
    </source>
</evidence>
<dbReference type="SMART" id="SM00382">
    <property type="entry name" value="AAA"/>
    <property type="match status" value="3"/>
</dbReference>
<evidence type="ECO:0000256" key="7">
    <source>
        <dbReference type="ARBA" id="ARBA00022989"/>
    </source>
</evidence>
<feature type="binding site" evidence="9">
    <location>
        <begin position="1052"/>
        <end position="1059"/>
    </location>
    <ligand>
        <name>ATP</name>
        <dbReference type="ChEBI" id="CHEBI:30616"/>
    </ligand>
</feature>
<dbReference type="InterPro" id="IPR002543">
    <property type="entry name" value="FtsK_dom"/>
</dbReference>
<dbReference type="AlphaFoldDB" id="A0A1A2ZHM8"/>
<evidence type="ECO:0000256" key="11">
    <source>
        <dbReference type="SAM" id="Phobius"/>
    </source>
</evidence>
<reference evidence="14" key="1">
    <citation type="submission" date="2016-06" db="EMBL/GenBank/DDBJ databases">
        <authorList>
            <person name="Sutton G."/>
            <person name="Brinkac L."/>
            <person name="Sanka R."/>
            <person name="Adams M."/>
            <person name="Lau E."/>
            <person name="Sam S."/>
            <person name="Sreng N."/>
            <person name="Him V."/>
            <person name="Kerleguer A."/>
            <person name="Cheng S."/>
        </authorList>
    </citation>
    <scope>NUCLEOTIDE SEQUENCE [LARGE SCALE GENOMIC DNA]</scope>
    <source>
        <strain evidence="14">E861</strain>
    </source>
</reference>
<keyword evidence="2" id="KW-1003">Cell membrane</keyword>
<feature type="domain" description="FtsK" evidence="12">
    <location>
        <begin position="747"/>
        <end position="938"/>
    </location>
</feature>
<keyword evidence="7 11" id="KW-1133">Transmembrane helix</keyword>
<dbReference type="PANTHER" id="PTHR22683:SF1">
    <property type="entry name" value="TYPE VII SECRETION SYSTEM PROTEIN ESSC"/>
    <property type="match status" value="1"/>
</dbReference>
<dbReference type="InterPro" id="IPR023837">
    <property type="entry name" value="EccCb-like_Actinobacteria"/>
</dbReference>
<evidence type="ECO:0000256" key="5">
    <source>
        <dbReference type="ARBA" id="ARBA00022741"/>
    </source>
</evidence>
<evidence type="ECO:0000313" key="13">
    <source>
        <dbReference type="EMBL" id="OBI50094.1"/>
    </source>
</evidence>
<keyword evidence="5 9" id="KW-0547">Nucleotide-binding</keyword>
<feature type="compositionally biased region" description="Basic and acidic residues" evidence="10">
    <location>
        <begin position="934"/>
        <end position="943"/>
    </location>
</feature>
<organism evidence="13 14">
    <name type="scientific">Mycobacterium kyorinense</name>
    <dbReference type="NCBI Taxonomy" id="487514"/>
    <lineage>
        <taxon>Bacteria</taxon>
        <taxon>Bacillati</taxon>
        <taxon>Actinomycetota</taxon>
        <taxon>Actinomycetes</taxon>
        <taxon>Mycobacteriales</taxon>
        <taxon>Mycobacteriaceae</taxon>
        <taxon>Mycobacterium</taxon>
    </lineage>
</organism>
<evidence type="ECO:0000256" key="4">
    <source>
        <dbReference type="ARBA" id="ARBA00022737"/>
    </source>
</evidence>
<feature type="domain" description="FtsK" evidence="12">
    <location>
        <begin position="1035"/>
        <end position="1218"/>
    </location>
</feature>
<evidence type="ECO:0000256" key="8">
    <source>
        <dbReference type="ARBA" id="ARBA00023136"/>
    </source>
</evidence>
<dbReference type="PANTHER" id="PTHR22683">
    <property type="entry name" value="SPORULATION PROTEIN RELATED"/>
    <property type="match status" value="1"/>
</dbReference>
<gene>
    <name evidence="13" type="ORF">A5707_15430</name>
</gene>
<dbReference type="Pfam" id="PF01580">
    <property type="entry name" value="FtsK_SpoIIIE"/>
    <property type="match status" value="3"/>
</dbReference>
<dbReference type="Proteomes" id="UP000093592">
    <property type="component" value="Unassembled WGS sequence"/>
</dbReference>